<feature type="domain" description="Radical SAM core" evidence="7">
    <location>
        <begin position="2"/>
        <end position="233"/>
    </location>
</feature>
<keyword evidence="2" id="KW-0004">4Fe-4S</keyword>
<evidence type="ECO:0000313" key="9">
    <source>
        <dbReference type="Proteomes" id="UP000192790"/>
    </source>
</evidence>
<evidence type="ECO:0000256" key="4">
    <source>
        <dbReference type="ARBA" id="ARBA00022723"/>
    </source>
</evidence>
<dbReference type="STRING" id="1122930.SAMN02745168_0998"/>
<comment type="cofactor">
    <cofactor evidence="1">
        <name>[4Fe-4S] cluster</name>
        <dbReference type="ChEBI" id="CHEBI:49883"/>
    </cofactor>
</comment>
<proteinExistence type="predicted"/>
<dbReference type="PANTHER" id="PTHR11135">
    <property type="entry name" value="HISTONE ACETYLTRANSFERASE-RELATED"/>
    <property type="match status" value="1"/>
</dbReference>
<keyword evidence="3" id="KW-0949">S-adenosyl-L-methionine</keyword>
<organism evidence="8 9">
    <name type="scientific">Papillibacter cinnamivorans DSM 12816</name>
    <dbReference type="NCBI Taxonomy" id="1122930"/>
    <lineage>
        <taxon>Bacteria</taxon>
        <taxon>Bacillati</taxon>
        <taxon>Bacillota</taxon>
        <taxon>Clostridia</taxon>
        <taxon>Eubacteriales</taxon>
        <taxon>Oscillospiraceae</taxon>
        <taxon>Papillibacter</taxon>
    </lineage>
</organism>
<dbReference type="AlphaFoldDB" id="A0A1W1ZEA0"/>
<evidence type="ECO:0000256" key="3">
    <source>
        <dbReference type="ARBA" id="ARBA00022691"/>
    </source>
</evidence>
<dbReference type="InterPro" id="IPR023404">
    <property type="entry name" value="rSAM_horseshoe"/>
</dbReference>
<name>A0A1W1ZEA0_9FIRM</name>
<dbReference type="EMBL" id="FWXW01000002">
    <property type="protein sequence ID" value="SMC46717.1"/>
    <property type="molecule type" value="Genomic_DNA"/>
</dbReference>
<dbReference type="CDD" id="cd01335">
    <property type="entry name" value="Radical_SAM"/>
    <property type="match status" value="1"/>
</dbReference>
<evidence type="ECO:0000256" key="5">
    <source>
        <dbReference type="ARBA" id="ARBA00023004"/>
    </source>
</evidence>
<dbReference type="Pfam" id="PF04055">
    <property type="entry name" value="Radical_SAM"/>
    <property type="match status" value="1"/>
</dbReference>
<keyword evidence="9" id="KW-1185">Reference proteome</keyword>
<evidence type="ECO:0000256" key="1">
    <source>
        <dbReference type="ARBA" id="ARBA00001966"/>
    </source>
</evidence>
<dbReference type="InterPro" id="IPR032432">
    <property type="entry name" value="Radical_SAM_C"/>
</dbReference>
<dbReference type="OrthoDB" id="9815044at2"/>
<sequence>MAKERIIPIFIPHLGCPHRCVFCNQNSISGEQVPVTPRTAAETLKAGLSKLGGESAQAAFYGGSFTAIPAAEQEAFLQAVQPFLQSGKLTGLRVSTRPDCIDGETLARLRAGGVQTVELGAQSMDGEVLRMSRRGHTAEDTERAAGLVRAAGFRLILQMMTGLPGDSREKALETGRVLAALQPDGVRIYPAVVLRDTALFELWRRGEYEPQSVEAAAELCGELLEIFHEAGIPVIRTGLNPSEDLGGGQAAAGAYHPALGEMARSRFLYQRAKRVLAGVPEGSDAVLGVRREWVSPMIGQKRENIRKLQAEFGLHSLRVRPVFPDGGEIVLLEVAKPF</sequence>
<dbReference type="GO" id="GO:0005737">
    <property type="term" value="C:cytoplasm"/>
    <property type="evidence" value="ECO:0007669"/>
    <property type="project" value="TreeGrafter"/>
</dbReference>
<dbReference type="RefSeq" id="WP_084233639.1">
    <property type="nucleotide sequence ID" value="NZ_FWXW01000002.1"/>
</dbReference>
<dbReference type="GO" id="GO:0051539">
    <property type="term" value="F:4 iron, 4 sulfur cluster binding"/>
    <property type="evidence" value="ECO:0007669"/>
    <property type="project" value="UniProtKB-KW"/>
</dbReference>
<evidence type="ECO:0000256" key="2">
    <source>
        <dbReference type="ARBA" id="ARBA00022485"/>
    </source>
</evidence>
<dbReference type="InterPro" id="IPR058240">
    <property type="entry name" value="rSAM_sf"/>
</dbReference>
<evidence type="ECO:0000256" key="6">
    <source>
        <dbReference type="ARBA" id="ARBA00023014"/>
    </source>
</evidence>
<reference evidence="8 9" key="1">
    <citation type="submission" date="2017-04" db="EMBL/GenBank/DDBJ databases">
        <authorList>
            <person name="Afonso C.L."/>
            <person name="Miller P.J."/>
            <person name="Scott M.A."/>
            <person name="Spackman E."/>
            <person name="Goraichik I."/>
            <person name="Dimitrov K.M."/>
            <person name="Suarez D.L."/>
            <person name="Swayne D.E."/>
        </authorList>
    </citation>
    <scope>NUCLEOTIDE SEQUENCE [LARGE SCALE GENOMIC DNA]</scope>
    <source>
        <strain evidence="8 9">DSM 12816</strain>
    </source>
</reference>
<accession>A0A1W1ZEA0</accession>
<dbReference type="InterPro" id="IPR039661">
    <property type="entry name" value="ELP3"/>
</dbReference>
<dbReference type="InterPro" id="IPR007197">
    <property type="entry name" value="rSAM"/>
</dbReference>
<protein>
    <submittedName>
        <fullName evidence="8">Radical_SAM C-terminal domain-containing protein</fullName>
    </submittedName>
</protein>
<dbReference type="Proteomes" id="UP000192790">
    <property type="component" value="Unassembled WGS sequence"/>
</dbReference>
<keyword evidence="6" id="KW-0411">Iron-sulfur</keyword>
<dbReference type="InterPro" id="IPR006638">
    <property type="entry name" value="Elp3/MiaA/NifB-like_rSAM"/>
</dbReference>
<dbReference type="Pfam" id="PF16199">
    <property type="entry name" value="Radical_SAM_C"/>
    <property type="match status" value="1"/>
</dbReference>
<dbReference type="SFLD" id="SFLDS00029">
    <property type="entry name" value="Radical_SAM"/>
    <property type="match status" value="1"/>
</dbReference>
<dbReference type="GO" id="GO:0046872">
    <property type="term" value="F:metal ion binding"/>
    <property type="evidence" value="ECO:0007669"/>
    <property type="project" value="UniProtKB-KW"/>
</dbReference>
<dbReference type="GO" id="GO:0003824">
    <property type="term" value="F:catalytic activity"/>
    <property type="evidence" value="ECO:0007669"/>
    <property type="project" value="InterPro"/>
</dbReference>
<dbReference type="SFLD" id="SFLDG01086">
    <property type="entry name" value="elongater_protein-like"/>
    <property type="match status" value="1"/>
</dbReference>
<dbReference type="SFLD" id="SFLDG01082">
    <property type="entry name" value="B12-binding_domain_containing"/>
    <property type="match status" value="1"/>
</dbReference>
<dbReference type="GO" id="GO:0002926">
    <property type="term" value="P:tRNA wobble base 5-methoxycarbonylmethyl-2-thiouridinylation"/>
    <property type="evidence" value="ECO:0007669"/>
    <property type="project" value="TreeGrafter"/>
</dbReference>
<dbReference type="Gene3D" id="3.80.30.20">
    <property type="entry name" value="tm_1862 like domain"/>
    <property type="match status" value="1"/>
</dbReference>
<dbReference type="SMART" id="SM00729">
    <property type="entry name" value="Elp3"/>
    <property type="match status" value="1"/>
</dbReference>
<gene>
    <name evidence="8" type="ORF">SAMN02745168_0998</name>
</gene>
<dbReference type="PANTHER" id="PTHR11135:SF0">
    <property type="entry name" value="ELONGATOR COMPLEX PROTEIN 3"/>
    <property type="match status" value="1"/>
</dbReference>
<keyword evidence="4" id="KW-0479">Metal-binding</keyword>
<dbReference type="PROSITE" id="PS51918">
    <property type="entry name" value="RADICAL_SAM"/>
    <property type="match status" value="1"/>
</dbReference>
<evidence type="ECO:0000313" key="8">
    <source>
        <dbReference type="EMBL" id="SMC46717.1"/>
    </source>
</evidence>
<keyword evidence="5" id="KW-0408">Iron</keyword>
<evidence type="ECO:0000259" key="7">
    <source>
        <dbReference type="PROSITE" id="PS51918"/>
    </source>
</evidence>
<dbReference type="SUPFAM" id="SSF102114">
    <property type="entry name" value="Radical SAM enzymes"/>
    <property type="match status" value="1"/>
</dbReference>